<name>A0AAJ0D9S9_9PEZI</name>
<keyword evidence="3" id="KW-1185">Reference proteome</keyword>
<evidence type="ECO:0000313" key="3">
    <source>
        <dbReference type="Proteomes" id="UP001271007"/>
    </source>
</evidence>
<dbReference type="AlphaFoldDB" id="A0AAJ0D9S9"/>
<organism evidence="2 3">
    <name type="scientific">Extremus antarcticus</name>
    <dbReference type="NCBI Taxonomy" id="702011"/>
    <lineage>
        <taxon>Eukaryota</taxon>
        <taxon>Fungi</taxon>
        <taxon>Dikarya</taxon>
        <taxon>Ascomycota</taxon>
        <taxon>Pezizomycotina</taxon>
        <taxon>Dothideomycetes</taxon>
        <taxon>Dothideomycetidae</taxon>
        <taxon>Mycosphaerellales</taxon>
        <taxon>Extremaceae</taxon>
        <taxon>Extremus</taxon>
    </lineage>
</organism>
<sequence>MAANAKQGFILEHVVEGGAEAVYRRNDFGERRRLGIRSKTTPSLLPDDVATLNKIAKDEDRGRRTSEMSFPEDAKEDRLRVEIIAPPSTSKIANPPNYAEGSRAKTTMAARKKRTREEEQEDETSEEQLRESRDCKWMMKRVRNHLVRKPIEEIPETSSSEASGKESEASHPPSQTLQSAPRRPGISPYKSHRQCNDIFISDDSDVN</sequence>
<evidence type="ECO:0000313" key="2">
    <source>
        <dbReference type="EMBL" id="KAK3045955.1"/>
    </source>
</evidence>
<dbReference type="Proteomes" id="UP001271007">
    <property type="component" value="Unassembled WGS sequence"/>
</dbReference>
<dbReference type="EMBL" id="JAWDJX010000130">
    <property type="protein sequence ID" value="KAK3045955.1"/>
    <property type="molecule type" value="Genomic_DNA"/>
</dbReference>
<protein>
    <submittedName>
        <fullName evidence="2">Uncharacterized protein</fullName>
    </submittedName>
</protein>
<proteinExistence type="predicted"/>
<gene>
    <name evidence="2" type="ORF">LTR09_012519</name>
</gene>
<reference evidence="2" key="1">
    <citation type="submission" date="2023-04" db="EMBL/GenBank/DDBJ databases">
        <title>Black Yeasts Isolated from many extreme environments.</title>
        <authorList>
            <person name="Coleine C."/>
            <person name="Stajich J.E."/>
            <person name="Selbmann L."/>
        </authorList>
    </citation>
    <scope>NUCLEOTIDE SEQUENCE</scope>
    <source>
        <strain evidence="2">CCFEE 5312</strain>
    </source>
</reference>
<feature type="region of interest" description="Disordered" evidence="1">
    <location>
        <begin position="145"/>
        <end position="207"/>
    </location>
</feature>
<feature type="region of interest" description="Disordered" evidence="1">
    <location>
        <begin position="84"/>
        <end position="133"/>
    </location>
</feature>
<feature type="region of interest" description="Disordered" evidence="1">
    <location>
        <begin position="58"/>
        <end position="77"/>
    </location>
</feature>
<comment type="caution">
    <text evidence="2">The sequence shown here is derived from an EMBL/GenBank/DDBJ whole genome shotgun (WGS) entry which is preliminary data.</text>
</comment>
<accession>A0AAJ0D9S9</accession>
<evidence type="ECO:0000256" key="1">
    <source>
        <dbReference type="SAM" id="MobiDB-lite"/>
    </source>
</evidence>